<organism evidence="1 2">
    <name type="scientific">Portunus trituberculatus</name>
    <name type="common">Swimming crab</name>
    <name type="synonym">Neptunus trituberculatus</name>
    <dbReference type="NCBI Taxonomy" id="210409"/>
    <lineage>
        <taxon>Eukaryota</taxon>
        <taxon>Metazoa</taxon>
        <taxon>Ecdysozoa</taxon>
        <taxon>Arthropoda</taxon>
        <taxon>Crustacea</taxon>
        <taxon>Multicrustacea</taxon>
        <taxon>Malacostraca</taxon>
        <taxon>Eumalacostraca</taxon>
        <taxon>Eucarida</taxon>
        <taxon>Decapoda</taxon>
        <taxon>Pleocyemata</taxon>
        <taxon>Brachyura</taxon>
        <taxon>Eubrachyura</taxon>
        <taxon>Portunoidea</taxon>
        <taxon>Portunidae</taxon>
        <taxon>Portuninae</taxon>
        <taxon>Portunus</taxon>
    </lineage>
</organism>
<keyword evidence="2" id="KW-1185">Reference proteome</keyword>
<proteinExistence type="predicted"/>
<dbReference type="Proteomes" id="UP000324222">
    <property type="component" value="Unassembled WGS sequence"/>
</dbReference>
<dbReference type="EMBL" id="VSRR010000058">
    <property type="protein sequence ID" value="MPC09193.1"/>
    <property type="molecule type" value="Genomic_DNA"/>
</dbReference>
<comment type="caution">
    <text evidence="1">The sequence shown here is derived from an EMBL/GenBank/DDBJ whole genome shotgun (WGS) entry which is preliminary data.</text>
</comment>
<protein>
    <submittedName>
        <fullName evidence="1">Uncharacterized protein</fullName>
    </submittedName>
</protein>
<sequence>MTEVSCLITIKDPLHRPADPHSLQGQKDWKECRPGEMAWLLSRIRARVPGLPRVLPRHCLLRKKP</sequence>
<reference evidence="1 2" key="1">
    <citation type="submission" date="2019-05" db="EMBL/GenBank/DDBJ databases">
        <title>Another draft genome of Portunus trituberculatus and its Hox gene families provides insights of decapod evolution.</title>
        <authorList>
            <person name="Jeong J.-H."/>
            <person name="Song I."/>
            <person name="Kim S."/>
            <person name="Choi T."/>
            <person name="Kim D."/>
            <person name="Ryu S."/>
            <person name="Kim W."/>
        </authorList>
    </citation>
    <scope>NUCLEOTIDE SEQUENCE [LARGE SCALE GENOMIC DNA]</scope>
    <source>
        <tissue evidence="1">Muscle</tissue>
    </source>
</reference>
<evidence type="ECO:0000313" key="1">
    <source>
        <dbReference type="EMBL" id="MPC09193.1"/>
    </source>
</evidence>
<gene>
    <name evidence="1" type="ORF">E2C01_001796</name>
</gene>
<evidence type="ECO:0000313" key="2">
    <source>
        <dbReference type="Proteomes" id="UP000324222"/>
    </source>
</evidence>
<dbReference type="AlphaFoldDB" id="A0A5B7CNF0"/>
<accession>A0A5B7CNF0</accession>
<name>A0A5B7CNF0_PORTR</name>